<protein>
    <submittedName>
        <fullName evidence="1">Uncharacterized protein</fullName>
    </submittedName>
</protein>
<comment type="caution">
    <text evidence="1">The sequence shown here is derived from an EMBL/GenBank/DDBJ whole genome shotgun (WGS) entry which is preliminary data.</text>
</comment>
<name>A0A9D4FVE8_DREPO</name>
<evidence type="ECO:0000313" key="2">
    <source>
        <dbReference type="Proteomes" id="UP000828390"/>
    </source>
</evidence>
<proteinExistence type="predicted"/>
<sequence length="70" mass="7980">MEVSTKKWKTMVNSPTNKNAEITMNGEKLAEVTSFKFLGATLPKDVTNTAEVRIHILKWRPQRWQDCAGC</sequence>
<organism evidence="1 2">
    <name type="scientific">Dreissena polymorpha</name>
    <name type="common">Zebra mussel</name>
    <name type="synonym">Mytilus polymorpha</name>
    <dbReference type="NCBI Taxonomy" id="45954"/>
    <lineage>
        <taxon>Eukaryota</taxon>
        <taxon>Metazoa</taxon>
        <taxon>Spiralia</taxon>
        <taxon>Lophotrochozoa</taxon>
        <taxon>Mollusca</taxon>
        <taxon>Bivalvia</taxon>
        <taxon>Autobranchia</taxon>
        <taxon>Heteroconchia</taxon>
        <taxon>Euheterodonta</taxon>
        <taxon>Imparidentia</taxon>
        <taxon>Neoheterodontei</taxon>
        <taxon>Myida</taxon>
        <taxon>Dreissenoidea</taxon>
        <taxon>Dreissenidae</taxon>
        <taxon>Dreissena</taxon>
    </lineage>
</organism>
<evidence type="ECO:0000313" key="1">
    <source>
        <dbReference type="EMBL" id="KAH3805066.1"/>
    </source>
</evidence>
<gene>
    <name evidence="1" type="ORF">DPMN_133363</name>
</gene>
<dbReference type="AlphaFoldDB" id="A0A9D4FVE8"/>
<accession>A0A9D4FVE8</accession>
<reference evidence="1" key="2">
    <citation type="submission" date="2020-11" db="EMBL/GenBank/DDBJ databases">
        <authorList>
            <person name="McCartney M.A."/>
            <person name="Auch B."/>
            <person name="Kono T."/>
            <person name="Mallez S."/>
            <person name="Becker A."/>
            <person name="Gohl D.M."/>
            <person name="Silverstein K.A.T."/>
            <person name="Koren S."/>
            <person name="Bechman K.B."/>
            <person name="Herman A."/>
            <person name="Abrahante J.E."/>
            <person name="Garbe J."/>
        </authorList>
    </citation>
    <scope>NUCLEOTIDE SEQUENCE</scope>
    <source>
        <strain evidence="1">Duluth1</strain>
        <tissue evidence="1">Whole animal</tissue>
    </source>
</reference>
<dbReference type="Proteomes" id="UP000828390">
    <property type="component" value="Unassembled WGS sequence"/>
</dbReference>
<keyword evidence="2" id="KW-1185">Reference proteome</keyword>
<reference evidence="1" key="1">
    <citation type="journal article" date="2019" name="bioRxiv">
        <title>The Genome of the Zebra Mussel, Dreissena polymorpha: A Resource for Invasive Species Research.</title>
        <authorList>
            <person name="McCartney M.A."/>
            <person name="Auch B."/>
            <person name="Kono T."/>
            <person name="Mallez S."/>
            <person name="Zhang Y."/>
            <person name="Obille A."/>
            <person name="Becker A."/>
            <person name="Abrahante J.E."/>
            <person name="Garbe J."/>
            <person name="Badalamenti J.P."/>
            <person name="Herman A."/>
            <person name="Mangelson H."/>
            <person name="Liachko I."/>
            <person name="Sullivan S."/>
            <person name="Sone E.D."/>
            <person name="Koren S."/>
            <person name="Silverstein K.A.T."/>
            <person name="Beckman K.B."/>
            <person name="Gohl D.M."/>
        </authorList>
    </citation>
    <scope>NUCLEOTIDE SEQUENCE</scope>
    <source>
        <strain evidence="1">Duluth1</strain>
        <tissue evidence="1">Whole animal</tissue>
    </source>
</reference>
<dbReference type="EMBL" id="JAIWYP010000006">
    <property type="protein sequence ID" value="KAH3805066.1"/>
    <property type="molecule type" value="Genomic_DNA"/>
</dbReference>